<dbReference type="AlphaFoldDB" id="A0A0J6VU58"/>
<evidence type="ECO:0000256" key="1">
    <source>
        <dbReference type="SAM" id="MobiDB-lite"/>
    </source>
</evidence>
<comment type="caution">
    <text evidence="2">The sequence shown here is derived from an EMBL/GenBank/DDBJ whole genome shotgun (WGS) entry which is preliminary data.</text>
</comment>
<reference evidence="2 3" key="1">
    <citation type="journal article" date="2015" name="Genome Biol. Evol.">
        <title>Characterization of Three Mycobacterium spp. with Potential Use in Bioremediation by Genome Sequencing and Comparative Genomics.</title>
        <authorList>
            <person name="Das S."/>
            <person name="Pettersson B.M."/>
            <person name="Behra P.R."/>
            <person name="Ramesh M."/>
            <person name="Dasgupta S."/>
            <person name="Bhattacharya A."/>
            <person name="Kirsebom L.A."/>
        </authorList>
    </citation>
    <scope>NUCLEOTIDE SEQUENCE [LARGE SCALE GENOMIC DNA]</scope>
    <source>
        <strain evidence="2 3">DSM 44219</strain>
    </source>
</reference>
<protein>
    <submittedName>
        <fullName evidence="2">Uncharacterized protein</fullName>
    </submittedName>
</protein>
<feature type="compositionally biased region" description="Basic residues" evidence="1">
    <location>
        <begin position="131"/>
        <end position="142"/>
    </location>
</feature>
<dbReference type="Proteomes" id="UP000036176">
    <property type="component" value="Unassembled WGS sequence"/>
</dbReference>
<name>A0A0J6VU58_MYCCU</name>
<gene>
    <name evidence="2" type="ORF">MCHUDSM44219_04719</name>
</gene>
<organism evidence="2 3">
    <name type="scientific">Mycolicibacterium chubuense</name>
    <name type="common">Mycobacterium chubuense</name>
    <dbReference type="NCBI Taxonomy" id="1800"/>
    <lineage>
        <taxon>Bacteria</taxon>
        <taxon>Bacillati</taxon>
        <taxon>Actinomycetota</taxon>
        <taxon>Actinomycetes</taxon>
        <taxon>Mycobacteriales</taxon>
        <taxon>Mycobacteriaceae</taxon>
        <taxon>Mycolicibacterium</taxon>
    </lineage>
</organism>
<proteinExistence type="predicted"/>
<feature type="compositionally biased region" description="Basic and acidic residues" evidence="1">
    <location>
        <begin position="87"/>
        <end position="109"/>
    </location>
</feature>
<feature type="region of interest" description="Disordered" evidence="1">
    <location>
        <begin position="1"/>
        <end position="142"/>
    </location>
</feature>
<evidence type="ECO:0000313" key="3">
    <source>
        <dbReference type="Proteomes" id="UP000036176"/>
    </source>
</evidence>
<dbReference type="EMBL" id="JYNX01000061">
    <property type="protein sequence ID" value="KMO73003.1"/>
    <property type="molecule type" value="Genomic_DNA"/>
</dbReference>
<keyword evidence="3" id="KW-1185">Reference proteome</keyword>
<feature type="compositionally biased region" description="Low complexity" evidence="1">
    <location>
        <begin position="1"/>
        <end position="13"/>
    </location>
</feature>
<sequence length="233" mass="26132">MRQPEPVEPVEQLPPRPGRHRVLARDERVHRRHVRRGVDQRAQGREVVVAHLGHPEQRDHRHHREPQCDRQPGGGHVGRGRRTARPRPTEIRLVQDDQSRDRPALEHRPLLVGEPLGKHHDIDLGGNPGRHDRHARGGQRRRHRVTADPAAAPHGYADGHTQAPLDGGHTRICGQGAAPGQHIRHTRHLSPSLSLTEIVASAPTCWTHEFRGGRSAYQPKATVGYQSVTRCGR</sequence>
<evidence type="ECO:0000313" key="2">
    <source>
        <dbReference type="EMBL" id="KMO73003.1"/>
    </source>
</evidence>
<accession>A0A0J6VU58</accession>